<evidence type="ECO:0000313" key="1">
    <source>
        <dbReference type="EMBL" id="CAD7445269.1"/>
    </source>
</evidence>
<reference evidence="1" key="1">
    <citation type="submission" date="2020-11" db="EMBL/GenBank/DDBJ databases">
        <authorList>
            <person name="Tran Van P."/>
        </authorList>
    </citation>
    <scope>NUCLEOTIDE SEQUENCE</scope>
</reference>
<name>A0A7R9I2K5_9NEOP</name>
<dbReference type="EMBL" id="OD567175">
    <property type="protein sequence ID" value="CAD7445269.1"/>
    <property type="molecule type" value="Genomic_DNA"/>
</dbReference>
<accession>A0A7R9I2K5</accession>
<sequence>MIIARNLGVARTSLTFLSAHTRQTFTFPFRTHWHVIFINERELCNSRQWRRDHPVRPGNKQASTDLHYSTGKWYGARKAHTRQTFTFPFRTHWHVIFINERELCNSRQWRRDHPVRPGNKQASTDLHYSTGKWYGAHCADC</sequence>
<gene>
    <name evidence="1" type="ORF">TBIB3V08_LOCUS7625</name>
</gene>
<proteinExistence type="predicted"/>
<protein>
    <submittedName>
        <fullName evidence="1">Uncharacterized protein</fullName>
    </submittedName>
</protein>
<dbReference type="AlphaFoldDB" id="A0A7R9I2K5"/>
<organism evidence="1">
    <name type="scientific">Timema bartmani</name>
    <dbReference type="NCBI Taxonomy" id="61472"/>
    <lineage>
        <taxon>Eukaryota</taxon>
        <taxon>Metazoa</taxon>
        <taxon>Ecdysozoa</taxon>
        <taxon>Arthropoda</taxon>
        <taxon>Hexapoda</taxon>
        <taxon>Insecta</taxon>
        <taxon>Pterygota</taxon>
        <taxon>Neoptera</taxon>
        <taxon>Polyneoptera</taxon>
        <taxon>Phasmatodea</taxon>
        <taxon>Timematodea</taxon>
        <taxon>Timematoidea</taxon>
        <taxon>Timematidae</taxon>
        <taxon>Timema</taxon>
    </lineage>
</organism>